<dbReference type="Gene3D" id="3.30.750.140">
    <property type="match status" value="1"/>
</dbReference>
<protein>
    <recommendedName>
        <fullName evidence="3">Flagellar hook-length control protein-like C-terminal domain-containing protein</fullName>
    </recommendedName>
</protein>
<evidence type="ECO:0000313" key="4">
    <source>
        <dbReference type="EMBL" id="PCI29685.1"/>
    </source>
</evidence>
<evidence type="ECO:0000256" key="2">
    <source>
        <dbReference type="SAM" id="MobiDB-lite"/>
    </source>
</evidence>
<accession>A0A2A4T983</accession>
<evidence type="ECO:0000259" key="3">
    <source>
        <dbReference type="Pfam" id="PF02120"/>
    </source>
</evidence>
<name>A0A2A4T983_9DELT</name>
<comment type="caution">
    <text evidence="4">The sequence shown here is derived from an EMBL/GenBank/DDBJ whole genome shotgun (WGS) entry which is preliminary data.</text>
</comment>
<feature type="region of interest" description="Disordered" evidence="2">
    <location>
        <begin position="213"/>
        <end position="232"/>
    </location>
</feature>
<gene>
    <name evidence="4" type="ORF">COB67_03515</name>
</gene>
<evidence type="ECO:0000313" key="5">
    <source>
        <dbReference type="Proteomes" id="UP000218113"/>
    </source>
</evidence>
<dbReference type="EMBL" id="NVSR01000011">
    <property type="protein sequence ID" value="PCI29685.1"/>
    <property type="molecule type" value="Genomic_DNA"/>
</dbReference>
<feature type="region of interest" description="Disordered" evidence="2">
    <location>
        <begin position="396"/>
        <end position="449"/>
    </location>
</feature>
<feature type="region of interest" description="Disordered" evidence="2">
    <location>
        <begin position="42"/>
        <end position="75"/>
    </location>
</feature>
<feature type="region of interest" description="Disordered" evidence="2">
    <location>
        <begin position="170"/>
        <end position="200"/>
    </location>
</feature>
<feature type="compositionally biased region" description="Polar residues" evidence="2">
    <location>
        <begin position="187"/>
        <end position="200"/>
    </location>
</feature>
<dbReference type="InterPro" id="IPR021136">
    <property type="entry name" value="Flagellar_hook_control-like_C"/>
</dbReference>
<feature type="domain" description="Flagellar hook-length control protein-like C-terminal" evidence="3">
    <location>
        <begin position="312"/>
        <end position="394"/>
    </location>
</feature>
<reference evidence="5" key="1">
    <citation type="submission" date="2017-08" db="EMBL/GenBank/DDBJ databases">
        <title>A dynamic microbial community with high functional redundancy inhabits the cold, oxic subseafloor aquifer.</title>
        <authorList>
            <person name="Tully B.J."/>
            <person name="Wheat C.G."/>
            <person name="Glazer B.T."/>
            <person name="Huber J.A."/>
        </authorList>
    </citation>
    <scope>NUCLEOTIDE SEQUENCE [LARGE SCALE GENOMIC DNA]</scope>
</reference>
<feature type="compositionally biased region" description="Basic and acidic residues" evidence="2">
    <location>
        <begin position="42"/>
        <end position="72"/>
    </location>
</feature>
<feature type="compositionally biased region" description="Basic and acidic residues" evidence="2">
    <location>
        <begin position="170"/>
        <end position="185"/>
    </location>
</feature>
<sequence length="449" mass="49981">MNINQVSNTANQITNTSSTAMEFDLSRQQLFESQLSQADQEMELKPSRDMQSEKERIDQQESEKNRERKIKSQDVTQDNLALTMLQQGLLKNSQNESLALEDLQQGDHLNKIDVEENLQLAQQTKFVQKGRAYTELVKERVNTEKTDLANPGLQEEEGTQQAKNSFADLVNRKDEKSMKNYDLDQKPFSQQDASQNQWGRKNHQLSLSQLMRESNTQKAQAANMAEVKSGDSLAKTPSLQQQMSGTTPKSSFEALLGSKAKNNLATNQNQNSVGNTENIIKDASKGEFTSKTTAANAPTAEEIEMPKVLGKVKIMLSAEKNEMVMSLSPLHLGKLELTLRKNEETGKLVAELRVESKEAKEALESQLTELQKGMEEQGLEIEDFSILVNDEGEQPTAFSFADGKNQQDFSQSGTSYASTNQIDREQSTERAPISSATHRQAAGGLNIIA</sequence>
<feature type="coiled-coil region" evidence="1">
    <location>
        <begin position="349"/>
        <end position="380"/>
    </location>
</feature>
<feature type="compositionally biased region" description="Polar residues" evidence="2">
    <location>
        <begin position="404"/>
        <end position="421"/>
    </location>
</feature>
<dbReference type="Proteomes" id="UP000218113">
    <property type="component" value="Unassembled WGS sequence"/>
</dbReference>
<evidence type="ECO:0000256" key="1">
    <source>
        <dbReference type="SAM" id="Coils"/>
    </source>
</evidence>
<dbReference type="InterPro" id="IPR038610">
    <property type="entry name" value="FliK-like_C_sf"/>
</dbReference>
<dbReference type="Pfam" id="PF02120">
    <property type="entry name" value="Flg_hook"/>
    <property type="match status" value="1"/>
</dbReference>
<proteinExistence type="predicted"/>
<organism evidence="4 5">
    <name type="scientific">SAR324 cluster bacterium</name>
    <dbReference type="NCBI Taxonomy" id="2024889"/>
    <lineage>
        <taxon>Bacteria</taxon>
        <taxon>Deltaproteobacteria</taxon>
        <taxon>SAR324 cluster</taxon>
    </lineage>
</organism>
<dbReference type="CDD" id="cd17470">
    <property type="entry name" value="T3SS_Flik_C"/>
    <property type="match status" value="1"/>
</dbReference>
<keyword evidence="1" id="KW-0175">Coiled coil</keyword>
<dbReference type="AlphaFoldDB" id="A0A2A4T983"/>